<protein>
    <submittedName>
        <fullName evidence="2">Uncharacterized protein</fullName>
    </submittedName>
</protein>
<organism evidence="2 3">
    <name type="scientific">Altererythrobacter lutimaris</name>
    <dbReference type="NCBI Taxonomy" id="2743979"/>
    <lineage>
        <taxon>Bacteria</taxon>
        <taxon>Pseudomonadati</taxon>
        <taxon>Pseudomonadota</taxon>
        <taxon>Alphaproteobacteria</taxon>
        <taxon>Sphingomonadales</taxon>
        <taxon>Erythrobacteraceae</taxon>
        <taxon>Altererythrobacter</taxon>
    </lineage>
</organism>
<comment type="caution">
    <text evidence="2">The sequence shown here is derived from an EMBL/GenBank/DDBJ whole genome shotgun (WGS) entry which is preliminary data.</text>
</comment>
<name>A0A850HBG2_9SPHN</name>
<evidence type="ECO:0000313" key="3">
    <source>
        <dbReference type="Proteomes" id="UP000546031"/>
    </source>
</evidence>
<keyword evidence="1" id="KW-0812">Transmembrane</keyword>
<keyword evidence="1" id="KW-1133">Transmembrane helix</keyword>
<evidence type="ECO:0000313" key="2">
    <source>
        <dbReference type="EMBL" id="NVE94595.1"/>
    </source>
</evidence>
<sequence>MALVGCAFVLVGAIAGTMERRRLKREDIKRVGWVPWLGIFVGAMIIGGGLLVMSLPKVLVS</sequence>
<evidence type="ECO:0000256" key="1">
    <source>
        <dbReference type="SAM" id="Phobius"/>
    </source>
</evidence>
<gene>
    <name evidence="2" type="ORF">HUO12_06755</name>
</gene>
<feature type="transmembrane region" description="Helical" evidence="1">
    <location>
        <begin position="31"/>
        <end position="55"/>
    </location>
</feature>
<dbReference type="AlphaFoldDB" id="A0A850HBG2"/>
<accession>A0A850HBG2</accession>
<dbReference type="EMBL" id="JABWTA010000001">
    <property type="protein sequence ID" value="NVE94595.1"/>
    <property type="molecule type" value="Genomic_DNA"/>
</dbReference>
<proteinExistence type="predicted"/>
<keyword evidence="3" id="KW-1185">Reference proteome</keyword>
<reference evidence="2 3" key="1">
    <citation type="submission" date="2020-06" db="EMBL/GenBank/DDBJ databases">
        <title>Altererythrobacter lutimaris sp. nov., a marine bacterium isolated from a tidal flat.</title>
        <authorList>
            <person name="Kim D."/>
            <person name="Yoo Y."/>
            <person name="Kim J.-J."/>
        </authorList>
    </citation>
    <scope>NUCLEOTIDE SEQUENCE [LARGE SCALE GENOMIC DNA]</scope>
    <source>
        <strain evidence="2 3">JGD-16</strain>
    </source>
</reference>
<keyword evidence="1" id="KW-0472">Membrane</keyword>
<dbReference type="Proteomes" id="UP000546031">
    <property type="component" value="Unassembled WGS sequence"/>
</dbReference>